<proteinExistence type="predicted"/>
<organism evidence="1 2">
    <name type="scientific">Flemingia macrophylla</name>
    <dbReference type="NCBI Taxonomy" id="520843"/>
    <lineage>
        <taxon>Eukaryota</taxon>
        <taxon>Viridiplantae</taxon>
        <taxon>Streptophyta</taxon>
        <taxon>Embryophyta</taxon>
        <taxon>Tracheophyta</taxon>
        <taxon>Spermatophyta</taxon>
        <taxon>Magnoliopsida</taxon>
        <taxon>eudicotyledons</taxon>
        <taxon>Gunneridae</taxon>
        <taxon>Pentapetalae</taxon>
        <taxon>rosids</taxon>
        <taxon>fabids</taxon>
        <taxon>Fabales</taxon>
        <taxon>Fabaceae</taxon>
        <taxon>Papilionoideae</taxon>
        <taxon>50 kb inversion clade</taxon>
        <taxon>NPAAA clade</taxon>
        <taxon>indigoferoid/millettioid clade</taxon>
        <taxon>Phaseoleae</taxon>
        <taxon>Flemingia</taxon>
    </lineage>
</organism>
<protein>
    <submittedName>
        <fullName evidence="1">Uncharacterized protein</fullName>
    </submittedName>
</protein>
<evidence type="ECO:0000313" key="1">
    <source>
        <dbReference type="EMBL" id="KAL2348927.1"/>
    </source>
</evidence>
<sequence>MLLRHHPQALSPAEKRFSIVFDMCPLVYEIITKDTTLSFELTMRTLDLTFVDIIHLTRGGDDNDGG</sequence>
<reference evidence="1 2" key="1">
    <citation type="submission" date="2024-08" db="EMBL/GenBank/DDBJ databases">
        <title>Insights into the chromosomal genome structure of Flemingia macrophylla.</title>
        <authorList>
            <person name="Ding Y."/>
            <person name="Zhao Y."/>
            <person name="Bi W."/>
            <person name="Wu M."/>
            <person name="Zhao G."/>
            <person name="Gong Y."/>
            <person name="Li W."/>
            <person name="Zhang P."/>
        </authorList>
    </citation>
    <scope>NUCLEOTIDE SEQUENCE [LARGE SCALE GENOMIC DNA]</scope>
    <source>
        <strain evidence="1">DYQJB</strain>
        <tissue evidence="1">Leaf</tissue>
    </source>
</reference>
<evidence type="ECO:0000313" key="2">
    <source>
        <dbReference type="Proteomes" id="UP001603857"/>
    </source>
</evidence>
<accession>A0ABD1NLB3</accession>
<comment type="caution">
    <text evidence="1">The sequence shown here is derived from an EMBL/GenBank/DDBJ whole genome shotgun (WGS) entry which is preliminary data.</text>
</comment>
<dbReference type="EMBL" id="JBGMDY010000001">
    <property type="protein sequence ID" value="KAL2348927.1"/>
    <property type="molecule type" value="Genomic_DNA"/>
</dbReference>
<gene>
    <name evidence="1" type="ORF">Fmac_002927</name>
</gene>
<dbReference type="Proteomes" id="UP001603857">
    <property type="component" value="Unassembled WGS sequence"/>
</dbReference>
<keyword evidence="2" id="KW-1185">Reference proteome</keyword>
<name>A0ABD1NLB3_9FABA</name>
<dbReference type="AlphaFoldDB" id="A0ABD1NLB3"/>